<dbReference type="PROSITE" id="PS52016">
    <property type="entry name" value="TONB_DEPENDENT_REC_3"/>
    <property type="match status" value="1"/>
</dbReference>
<keyword evidence="3" id="KW-0812">Transmembrane</keyword>
<dbReference type="InterPro" id="IPR039426">
    <property type="entry name" value="TonB-dep_rcpt-like"/>
</dbReference>
<dbReference type="InterPro" id="IPR023996">
    <property type="entry name" value="TonB-dep_OMP_SusC/RagA"/>
</dbReference>
<dbReference type="InterPro" id="IPR036942">
    <property type="entry name" value="Beta-barrel_TonB_sf"/>
</dbReference>
<proteinExistence type="predicted"/>
<dbReference type="InterPro" id="IPR037066">
    <property type="entry name" value="Plug_dom_sf"/>
</dbReference>
<protein>
    <submittedName>
        <fullName evidence="7">SusC/RagA family TonB-linked outer membrane protein</fullName>
    </submittedName>
</protein>
<dbReference type="Proteomes" id="UP000762676">
    <property type="component" value="Unassembled WGS sequence"/>
</dbReference>
<keyword evidence="8" id="KW-1185">Reference proteome</keyword>
<name>A0AAV4JB76_9GAST</name>
<dbReference type="NCBIfam" id="TIGR04056">
    <property type="entry name" value="OMP_RagA_SusC"/>
    <property type="match status" value="1"/>
</dbReference>
<accession>A0AAV4JB76</accession>
<reference evidence="7 8" key="1">
    <citation type="journal article" date="2021" name="Elife">
        <title>Chloroplast acquisition without the gene transfer in kleptoplastic sea slugs, Plakobranchus ocellatus.</title>
        <authorList>
            <person name="Maeda T."/>
            <person name="Takahashi S."/>
            <person name="Yoshida T."/>
            <person name="Shimamura S."/>
            <person name="Takaki Y."/>
            <person name="Nagai Y."/>
            <person name="Toyoda A."/>
            <person name="Suzuki Y."/>
            <person name="Arimoto A."/>
            <person name="Ishii H."/>
            <person name="Satoh N."/>
            <person name="Nishiyama T."/>
            <person name="Hasebe M."/>
            <person name="Maruyama T."/>
            <person name="Minagawa J."/>
            <person name="Obokata J."/>
            <person name="Shigenobu S."/>
        </authorList>
    </citation>
    <scope>NUCLEOTIDE SEQUENCE [LARGE SCALE GENOMIC DNA]</scope>
</reference>
<evidence type="ECO:0000256" key="5">
    <source>
        <dbReference type="ARBA" id="ARBA00023237"/>
    </source>
</evidence>
<dbReference type="SUPFAM" id="SSF49464">
    <property type="entry name" value="Carboxypeptidase regulatory domain-like"/>
    <property type="match status" value="1"/>
</dbReference>
<comment type="caution">
    <text evidence="7">The sequence shown here is derived from an EMBL/GenBank/DDBJ whole genome shotgun (WGS) entry which is preliminary data.</text>
</comment>
<sequence>MGTVLNHGTQEPIPGVTISVVGKNRGVITDIEGHFELSLDKGEKIKLSYLGYKDKTFIFKEDTVVNIFMIPVDIALEEAVVTSKKNINDIDTRQATGAIVSLEAEKISFRPTPNFIESLQGQVAGLRIKADGELGKPLQIRIRGNSTLPIKSKESVEEDAYTLGNTLNQPLFVLDGVIITAEAFSTLNINDIKTIKVLKDATASSLYGVKASNGVVEITSKRGINGATQYVFSMQQGLTLRGTPAVNTMETDEKLEFERFSENPETPGYKYSEKYIRKKNHKASNIDELISKGKKNLDSLKKINVNWFKELTRISLYQSYNLSMQGGDLKNKFYVSGNFISQDGKIQGNDIQRLTARFNYEHQLSSKIYIMFNSGAGLSNHNSPNSSGYSPTDLVYSLNPYEQKDKGILISYTGKKFNQLMNQFSRNNDDTRFNFSGNINIDITRNLHLSSVVGIDYLITESLSIVPPSSYSEIRDIPEAYKYTRGTAIKSKRMYTNYTTNTRMNYDKKMGRHVISLSANTDYYKNKDNLVGIKGHGLPSKLLSGAGINNGLKRRRRAQTSSHNLANAVLGIGVSALYTWNNKVEFYAAYKKDASSLLPKDKRWNSFWSAGIGYTVKKTDLRFGDDDLLNTLKLRFSFGKTASLAGITPSLAVPTFSYETNTYRGLRGFSLVDLFNEDLRPEENTSMNFGIDLHFLKTINLTTEFYRRRTEQMLLTVPIPPSNGFLQQLRNVGVMDNEGVEMNLNITMIKTPVFHWNLSYNLSYNRNVVINLYEGNTLSLSGNPYPDYEEGKPFDLIYALENGGIDPSDGTPRFIRKGGNEK</sequence>
<dbReference type="AlphaFoldDB" id="A0AAV4JB76"/>
<dbReference type="Gene3D" id="2.60.40.1120">
    <property type="entry name" value="Carboxypeptidase-like, regulatory domain"/>
    <property type="match status" value="1"/>
</dbReference>
<dbReference type="EMBL" id="BMAT01013746">
    <property type="protein sequence ID" value="GFS19269.1"/>
    <property type="molecule type" value="Genomic_DNA"/>
</dbReference>
<dbReference type="InterPro" id="IPR008969">
    <property type="entry name" value="CarboxyPept-like_regulatory"/>
</dbReference>
<keyword evidence="4" id="KW-0472">Membrane</keyword>
<dbReference type="InterPro" id="IPR012910">
    <property type="entry name" value="Plug_dom"/>
</dbReference>
<dbReference type="Gene3D" id="2.170.130.10">
    <property type="entry name" value="TonB-dependent receptor, plug domain"/>
    <property type="match status" value="1"/>
</dbReference>
<comment type="subcellular location">
    <subcellularLocation>
        <location evidence="1">Cell outer membrane</location>
        <topology evidence="1">Multi-pass membrane protein</topology>
    </subcellularLocation>
</comment>
<dbReference type="Pfam" id="PF07715">
    <property type="entry name" value="Plug"/>
    <property type="match status" value="1"/>
</dbReference>
<feature type="domain" description="TonB-dependent receptor plug" evidence="6">
    <location>
        <begin position="92"/>
        <end position="215"/>
    </location>
</feature>
<keyword evidence="5" id="KW-0998">Cell outer membrane</keyword>
<keyword evidence="2" id="KW-0813">Transport</keyword>
<evidence type="ECO:0000256" key="1">
    <source>
        <dbReference type="ARBA" id="ARBA00004571"/>
    </source>
</evidence>
<dbReference type="SUPFAM" id="SSF56935">
    <property type="entry name" value="Porins"/>
    <property type="match status" value="1"/>
</dbReference>
<organism evidence="7 8">
    <name type="scientific">Elysia marginata</name>
    <dbReference type="NCBI Taxonomy" id="1093978"/>
    <lineage>
        <taxon>Eukaryota</taxon>
        <taxon>Metazoa</taxon>
        <taxon>Spiralia</taxon>
        <taxon>Lophotrochozoa</taxon>
        <taxon>Mollusca</taxon>
        <taxon>Gastropoda</taxon>
        <taxon>Heterobranchia</taxon>
        <taxon>Euthyneura</taxon>
        <taxon>Panpulmonata</taxon>
        <taxon>Sacoglossa</taxon>
        <taxon>Placobranchoidea</taxon>
        <taxon>Plakobranchidae</taxon>
        <taxon>Elysia</taxon>
    </lineage>
</organism>
<evidence type="ECO:0000313" key="7">
    <source>
        <dbReference type="EMBL" id="GFS19269.1"/>
    </source>
</evidence>
<dbReference type="Pfam" id="PF13715">
    <property type="entry name" value="CarbopepD_reg_2"/>
    <property type="match status" value="1"/>
</dbReference>
<gene>
    <name evidence="7" type="ORF">ElyMa_006868900</name>
</gene>
<evidence type="ECO:0000256" key="2">
    <source>
        <dbReference type="ARBA" id="ARBA00022448"/>
    </source>
</evidence>
<evidence type="ECO:0000313" key="8">
    <source>
        <dbReference type="Proteomes" id="UP000762676"/>
    </source>
</evidence>
<feature type="non-terminal residue" evidence="7">
    <location>
        <position position="822"/>
    </location>
</feature>
<evidence type="ECO:0000256" key="4">
    <source>
        <dbReference type="ARBA" id="ARBA00023136"/>
    </source>
</evidence>
<evidence type="ECO:0000256" key="3">
    <source>
        <dbReference type="ARBA" id="ARBA00022692"/>
    </source>
</evidence>
<dbReference type="Gene3D" id="2.40.170.20">
    <property type="entry name" value="TonB-dependent receptor, beta-barrel domain"/>
    <property type="match status" value="1"/>
</dbReference>
<evidence type="ECO:0000259" key="6">
    <source>
        <dbReference type="Pfam" id="PF07715"/>
    </source>
</evidence>